<comment type="caution">
    <text evidence="1">The sequence shown here is derived from an EMBL/GenBank/DDBJ whole genome shotgun (WGS) entry which is preliminary data.</text>
</comment>
<protein>
    <recommendedName>
        <fullName evidence="3">PD-(D/E)XK endonuclease-like domain-containing protein</fullName>
    </recommendedName>
</protein>
<dbReference type="RefSeq" id="WP_311675070.1">
    <property type="nucleotide sequence ID" value="NZ_JAVREQ010000022.1"/>
</dbReference>
<name>A0ABU2NXC2_9ACTN</name>
<evidence type="ECO:0000313" key="2">
    <source>
        <dbReference type="Proteomes" id="UP001183414"/>
    </source>
</evidence>
<organism evidence="1 2">
    <name type="scientific">Streptomyces hazeniae</name>
    <dbReference type="NCBI Taxonomy" id="3075538"/>
    <lineage>
        <taxon>Bacteria</taxon>
        <taxon>Bacillati</taxon>
        <taxon>Actinomycetota</taxon>
        <taxon>Actinomycetes</taxon>
        <taxon>Kitasatosporales</taxon>
        <taxon>Streptomycetaceae</taxon>
        <taxon>Streptomyces</taxon>
    </lineage>
</organism>
<dbReference type="EMBL" id="JAVREQ010000022">
    <property type="protein sequence ID" value="MDT0381379.1"/>
    <property type="molecule type" value="Genomic_DNA"/>
</dbReference>
<evidence type="ECO:0008006" key="3">
    <source>
        <dbReference type="Google" id="ProtNLM"/>
    </source>
</evidence>
<proteinExistence type="predicted"/>
<sequence length="277" mass="30762">MTDPKNAVATQRGRYYRDPAGGPDLISVTNVTGTSVAKFGLVPWGAGLVADHVIADPVAVAHRAHTEPGVLRKELVGLPNDYRERATDLGSRVHHRAHAIVIGKPAPADPEVEPYAVQLARWFRLWRVDFDRDVEAVETTVLHRRHGYAGTGDLWIWLPTGPGGRRELWLIDYKTSAKKPATTVYEDQPYQLAAYRYAEVALLPDDSEMPAPRPRRTAVLNLRPRSHRLIELPTGRDVYRGFLGALANARQLHATRTADFPTILPPWAPGSETRKAA</sequence>
<reference evidence="2" key="1">
    <citation type="submission" date="2023-07" db="EMBL/GenBank/DDBJ databases">
        <title>30 novel species of actinomycetes from the DSMZ collection.</title>
        <authorList>
            <person name="Nouioui I."/>
        </authorList>
    </citation>
    <scope>NUCLEOTIDE SEQUENCE [LARGE SCALE GENOMIC DNA]</scope>
    <source>
        <strain evidence="2">DSM 42041</strain>
    </source>
</reference>
<accession>A0ABU2NXC2</accession>
<dbReference type="Proteomes" id="UP001183414">
    <property type="component" value="Unassembled WGS sequence"/>
</dbReference>
<evidence type="ECO:0000313" key="1">
    <source>
        <dbReference type="EMBL" id="MDT0381379.1"/>
    </source>
</evidence>
<keyword evidence="2" id="KW-1185">Reference proteome</keyword>
<gene>
    <name evidence="1" type="ORF">RM572_21715</name>
</gene>